<feature type="coiled-coil region" evidence="4">
    <location>
        <begin position="505"/>
        <end position="539"/>
    </location>
</feature>
<dbReference type="PANTHER" id="PTHR32114">
    <property type="entry name" value="ABC TRANSPORTER ABCH.3"/>
    <property type="match status" value="1"/>
</dbReference>
<protein>
    <recommendedName>
        <fullName evidence="3">Nuclease SbcCD subunit C</fullName>
    </recommendedName>
</protein>
<organism evidence="5 6">
    <name type="scientific">Paenibacillus radicis</name>
    <name type="common">ex Xue et al. 2023</name>
    <dbReference type="NCBI Taxonomy" id="2972489"/>
    <lineage>
        <taxon>Bacteria</taxon>
        <taxon>Bacillati</taxon>
        <taxon>Bacillota</taxon>
        <taxon>Bacilli</taxon>
        <taxon>Bacillales</taxon>
        <taxon>Paenibacillaceae</taxon>
        <taxon>Paenibacillus</taxon>
    </lineage>
</organism>
<dbReference type="Proteomes" id="UP001300012">
    <property type="component" value="Unassembled WGS sequence"/>
</dbReference>
<keyword evidence="6" id="KW-1185">Reference proteome</keyword>
<feature type="coiled-coil region" evidence="4">
    <location>
        <begin position="227"/>
        <end position="264"/>
    </location>
</feature>
<dbReference type="InterPro" id="IPR027417">
    <property type="entry name" value="P-loop_NTPase"/>
</dbReference>
<dbReference type="PANTHER" id="PTHR32114:SF2">
    <property type="entry name" value="ABC TRANSPORTER ABCH.3"/>
    <property type="match status" value="1"/>
</dbReference>
<accession>A0ABT1YJS4</accession>
<evidence type="ECO:0000313" key="5">
    <source>
        <dbReference type="EMBL" id="MCR8633452.1"/>
    </source>
</evidence>
<dbReference type="Gene3D" id="3.40.50.300">
    <property type="entry name" value="P-loop containing nucleotide triphosphate hydrolases"/>
    <property type="match status" value="2"/>
</dbReference>
<keyword evidence="4" id="KW-0175">Coiled coil</keyword>
<feature type="coiled-coil region" evidence="4">
    <location>
        <begin position="345"/>
        <end position="379"/>
    </location>
</feature>
<sequence length="717" mass="81188">MIKSIRIKNIKDKSFTQQLTGKDIFIGPNGSGKSTIQQAIGFSMLGYVPGEGKKIQETFELSSGDEMSAGLQTEKFSFDRVIKRTSKLNSDGKNDIKYSESLTVSPNKGEKTVAQLEARIASEIGSFPMVFDFALFTELSDAKKRDHMYSLSPITNDSWNKARVSEHLNKTILTEVLKANTPEIYEATQELIADCMEMWPSDYDLTSGLQAVIAWVESQQKDWNKKKSDATGAVRELNEMKNQLEETDRDIVAKKKELQKLRVDHTDVHGQITAGCEIKRQWDNKQERINELKIGIEQLISLLRVPDETDYEAQVNTIKERIKQTDIAVESEEIQKQINAFHFLKSENEDASNKINQEINKLESELRTYDTVTKNIQEKGIGMCVLSENIGCDKDFSGFIHFAIDNGAKIKIKIHALNEDRKALLEEGRSLYSQSDDLETKKRLLYQTFTDESKLNERLRSDIETIRKTEQIALQERQDKVNKQASLQEELNRLVGEKMPTFAPLDLLEPQLEALTNQISEAERVLEEKEKEKAKVTLSNKQAAILSASKAQYYFTGCKKISEALGAKGIQGELVKSILGPIEAAVNENLQLMGINYPAYFSTESETGKEVFRFGWIKGERRINFNVLSKGEKLMFLSAFLVTLLERADPPLKVLALDEIQNLDKNNFLNVLNGLAALSHKLDNIIIAGVVDPMEIEGWTFWDLTPNTESDWLNESN</sequence>
<comment type="subunit">
    <text evidence="2">Heterodimer of SbcC and SbcD.</text>
</comment>
<evidence type="ECO:0000313" key="6">
    <source>
        <dbReference type="Proteomes" id="UP001300012"/>
    </source>
</evidence>
<reference evidence="5 6" key="1">
    <citation type="submission" date="2022-08" db="EMBL/GenBank/DDBJ databases">
        <title>Paenibacillus endoradicis sp. nov., Paenibacillus radicibacter sp. nov and Paenibacillus pararadicis sp. nov., three cold-adapted plant growth-promoting bacteria isolated from root of Larix gmelinii in Great Khingan.</title>
        <authorList>
            <person name="Xue H."/>
        </authorList>
    </citation>
    <scope>NUCLEOTIDE SEQUENCE [LARGE SCALE GENOMIC DNA]</scope>
    <source>
        <strain evidence="5 6">N5-1-1-5</strain>
    </source>
</reference>
<dbReference type="RefSeq" id="WP_258215029.1">
    <property type="nucleotide sequence ID" value="NZ_JANQBD010000015.1"/>
</dbReference>
<evidence type="ECO:0000256" key="1">
    <source>
        <dbReference type="ARBA" id="ARBA00006930"/>
    </source>
</evidence>
<comment type="similarity">
    <text evidence="1">Belongs to the SMC family. SbcC subfamily.</text>
</comment>
<evidence type="ECO:0000256" key="4">
    <source>
        <dbReference type="SAM" id="Coils"/>
    </source>
</evidence>
<comment type="caution">
    <text evidence="5">The sequence shown here is derived from an EMBL/GenBank/DDBJ whole genome shotgun (WGS) entry which is preliminary data.</text>
</comment>
<proteinExistence type="inferred from homology"/>
<evidence type="ECO:0000256" key="2">
    <source>
        <dbReference type="ARBA" id="ARBA00011322"/>
    </source>
</evidence>
<dbReference type="SUPFAM" id="SSF52540">
    <property type="entry name" value="P-loop containing nucleoside triphosphate hydrolases"/>
    <property type="match status" value="1"/>
</dbReference>
<name>A0ABT1YJS4_9BACL</name>
<dbReference type="EMBL" id="JANQBD010000015">
    <property type="protein sequence ID" value="MCR8633452.1"/>
    <property type="molecule type" value="Genomic_DNA"/>
</dbReference>
<gene>
    <name evidence="5" type="ORF">NV381_19910</name>
</gene>
<evidence type="ECO:0000256" key="3">
    <source>
        <dbReference type="ARBA" id="ARBA00013368"/>
    </source>
</evidence>